<reference evidence="2" key="2">
    <citation type="submission" date="2020-09" db="EMBL/GenBank/DDBJ databases">
        <authorList>
            <person name="Sun Q."/>
            <person name="Ohkuma M."/>
        </authorList>
    </citation>
    <scope>NUCLEOTIDE SEQUENCE</scope>
    <source>
        <strain evidence="2">JCM 4490</strain>
    </source>
</reference>
<keyword evidence="3" id="KW-1185">Reference proteome</keyword>
<proteinExistence type="predicted"/>
<reference evidence="2" key="1">
    <citation type="journal article" date="2014" name="Int. J. Syst. Evol. Microbiol.">
        <title>Complete genome sequence of Corynebacterium casei LMG S-19264T (=DSM 44701T), isolated from a smear-ripened cheese.</title>
        <authorList>
            <consortium name="US DOE Joint Genome Institute (JGI-PGF)"/>
            <person name="Walter F."/>
            <person name="Albersmeier A."/>
            <person name="Kalinowski J."/>
            <person name="Ruckert C."/>
        </authorList>
    </citation>
    <scope>NUCLEOTIDE SEQUENCE</scope>
    <source>
        <strain evidence="2">JCM 4490</strain>
    </source>
</reference>
<dbReference type="Proteomes" id="UP000620224">
    <property type="component" value="Unassembled WGS sequence"/>
</dbReference>
<feature type="region of interest" description="Disordered" evidence="1">
    <location>
        <begin position="53"/>
        <end position="91"/>
    </location>
</feature>
<feature type="compositionally biased region" description="Low complexity" evidence="1">
    <location>
        <begin position="62"/>
        <end position="91"/>
    </location>
</feature>
<evidence type="ECO:0000256" key="1">
    <source>
        <dbReference type="SAM" id="MobiDB-lite"/>
    </source>
</evidence>
<evidence type="ECO:0000313" key="2">
    <source>
        <dbReference type="EMBL" id="GGW46034.1"/>
    </source>
</evidence>
<accession>A0A918MR31</accession>
<dbReference type="EMBL" id="BMUE01000004">
    <property type="protein sequence ID" value="GGW46034.1"/>
    <property type="molecule type" value="Genomic_DNA"/>
</dbReference>
<comment type="caution">
    <text evidence="2">The sequence shown here is derived from an EMBL/GenBank/DDBJ whole genome shotgun (WGS) entry which is preliminary data.</text>
</comment>
<protein>
    <submittedName>
        <fullName evidence="2">Uncharacterized protein</fullName>
    </submittedName>
</protein>
<name>A0A918MR31_9ACTN</name>
<dbReference type="AlphaFoldDB" id="A0A918MR31"/>
<organism evidence="2 3">
    <name type="scientific">Streptomyces lucensis JCM 4490</name>
    <dbReference type="NCBI Taxonomy" id="1306176"/>
    <lineage>
        <taxon>Bacteria</taxon>
        <taxon>Bacillati</taxon>
        <taxon>Actinomycetota</taxon>
        <taxon>Actinomycetes</taxon>
        <taxon>Kitasatosporales</taxon>
        <taxon>Streptomycetaceae</taxon>
        <taxon>Streptomyces</taxon>
    </lineage>
</organism>
<evidence type="ECO:0000313" key="3">
    <source>
        <dbReference type="Proteomes" id="UP000620224"/>
    </source>
</evidence>
<gene>
    <name evidence="2" type="ORF">GCM10010503_23280</name>
</gene>
<sequence>MGLGYPDLMKALVINCTLKRSPAPLVIASPTWLGRPSSVTQRVLERMDAMLAETDDEERPVARPGGAPRGRAAGLVAVSRRRPAPALRRSG</sequence>